<dbReference type="PANTHER" id="PTHR19443:SF29">
    <property type="entry name" value="PHOSPHOTRANSFERASE"/>
    <property type="match status" value="1"/>
</dbReference>
<protein>
    <recommendedName>
        <fullName evidence="6">Phosphotransferase</fullName>
        <ecNumber evidence="6">2.7.1.-</ecNumber>
    </recommendedName>
</protein>
<dbReference type="EC" id="2.7.1.-" evidence="6"/>
<dbReference type="GeneID" id="54303613"/>
<dbReference type="GO" id="GO:0005524">
    <property type="term" value="F:ATP binding"/>
    <property type="evidence" value="ECO:0007669"/>
    <property type="project" value="UniProtKB-UniRule"/>
</dbReference>
<dbReference type="GO" id="GO:0019158">
    <property type="term" value="F:mannokinase activity"/>
    <property type="evidence" value="ECO:0007669"/>
    <property type="project" value="TreeGrafter"/>
</dbReference>
<evidence type="ECO:0000256" key="2">
    <source>
        <dbReference type="ARBA" id="ARBA00022679"/>
    </source>
</evidence>
<dbReference type="GO" id="GO:0005536">
    <property type="term" value="F:D-glucose binding"/>
    <property type="evidence" value="ECO:0007669"/>
    <property type="project" value="InterPro"/>
</dbReference>
<dbReference type="Pfam" id="PF00349">
    <property type="entry name" value="Hexokinase_1"/>
    <property type="match status" value="1"/>
</dbReference>
<dbReference type="CDD" id="cd24000">
    <property type="entry name" value="ASKHA_NBD_HK"/>
    <property type="match status" value="1"/>
</dbReference>
<dbReference type="AlphaFoldDB" id="A0A6A6BMA1"/>
<evidence type="ECO:0000259" key="8">
    <source>
        <dbReference type="Pfam" id="PF03727"/>
    </source>
</evidence>
<dbReference type="UniPathway" id="UPA00109">
    <property type="reaction ID" value="UER00180"/>
</dbReference>
<dbReference type="GO" id="GO:0005739">
    <property type="term" value="C:mitochondrion"/>
    <property type="evidence" value="ECO:0007669"/>
    <property type="project" value="TreeGrafter"/>
</dbReference>
<dbReference type="PRINTS" id="PR00475">
    <property type="entry name" value="HEXOKINASE"/>
</dbReference>
<reference evidence="9" key="1">
    <citation type="journal article" date="2020" name="Stud. Mycol.">
        <title>101 Dothideomycetes genomes: a test case for predicting lifestyles and emergence of pathogens.</title>
        <authorList>
            <person name="Haridas S."/>
            <person name="Albert R."/>
            <person name="Binder M."/>
            <person name="Bloem J."/>
            <person name="Labutti K."/>
            <person name="Salamov A."/>
            <person name="Andreopoulos B."/>
            <person name="Baker S."/>
            <person name="Barry K."/>
            <person name="Bills G."/>
            <person name="Bluhm B."/>
            <person name="Cannon C."/>
            <person name="Castanera R."/>
            <person name="Culley D."/>
            <person name="Daum C."/>
            <person name="Ezra D."/>
            <person name="Gonzalez J."/>
            <person name="Henrissat B."/>
            <person name="Kuo A."/>
            <person name="Liang C."/>
            <person name="Lipzen A."/>
            <person name="Lutzoni F."/>
            <person name="Magnuson J."/>
            <person name="Mondo S."/>
            <person name="Nolan M."/>
            <person name="Ohm R."/>
            <person name="Pangilinan J."/>
            <person name="Park H.-J."/>
            <person name="Ramirez L."/>
            <person name="Alfaro M."/>
            <person name="Sun H."/>
            <person name="Tritt A."/>
            <person name="Yoshinaga Y."/>
            <person name="Zwiers L.-H."/>
            <person name="Turgeon B."/>
            <person name="Goodwin S."/>
            <person name="Spatafora J."/>
            <person name="Crous P."/>
            <person name="Grigoriev I."/>
        </authorList>
    </citation>
    <scope>NUCLEOTIDE SEQUENCE</scope>
    <source>
        <strain evidence="9">CBS 121167</strain>
    </source>
</reference>
<keyword evidence="3 6" id="KW-0547">Nucleotide-binding</keyword>
<evidence type="ECO:0000313" key="9">
    <source>
        <dbReference type="EMBL" id="KAF2143671.1"/>
    </source>
</evidence>
<dbReference type="GO" id="GO:0006013">
    <property type="term" value="P:mannose metabolic process"/>
    <property type="evidence" value="ECO:0007669"/>
    <property type="project" value="TreeGrafter"/>
</dbReference>
<keyword evidence="4 6" id="KW-0418">Kinase</keyword>
<evidence type="ECO:0000256" key="6">
    <source>
        <dbReference type="RuleBase" id="RU362007"/>
    </source>
</evidence>
<dbReference type="GO" id="GO:0006006">
    <property type="term" value="P:glucose metabolic process"/>
    <property type="evidence" value="ECO:0007669"/>
    <property type="project" value="TreeGrafter"/>
</dbReference>
<dbReference type="GO" id="GO:0006096">
    <property type="term" value="P:glycolytic process"/>
    <property type="evidence" value="ECO:0007669"/>
    <property type="project" value="UniProtKB-UniPathway"/>
</dbReference>
<evidence type="ECO:0000313" key="10">
    <source>
        <dbReference type="Proteomes" id="UP000799438"/>
    </source>
</evidence>
<keyword evidence="2 6" id="KW-0808">Transferase</keyword>
<feature type="domain" description="Hexokinase C-terminal" evidence="8">
    <location>
        <begin position="248"/>
        <end position="518"/>
    </location>
</feature>
<accession>A0A6A6BMA1</accession>
<dbReference type="Gene3D" id="3.30.420.40">
    <property type="match status" value="1"/>
</dbReference>
<evidence type="ECO:0000256" key="4">
    <source>
        <dbReference type="ARBA" id="ARBA00022777"/>
    </source>
</evidence>
<dbReference type="InterPro" id="IPR043129">
    <property type="entry name" value="ATPase_NBD"/>
</dbReference>
<dbReference type="GO" id="GO:0004340">
    <property type="term" value="F:glucokinase activity"/>
    <property type="evidence" value="ECO:0007669"/>
    <property type="project" value="TreeGrafter"/>
</dbReference>
<dbReference type="PANTHER" id="PTHR19443">
    <property type="entry name" value="HEXOKINASE"/>
    <property type="match status" value="1"/>
</dbReference>
<dbReference type="SUPFAM" id="SSF53067">
    <property type="entry name" value="Actin-like ATPase domain"/>
    <property type="match status" value="2"/>
</dbReference>
<feature type="domain" description="Hexokinase N-terminal" evidence="7">
    <location>
        <begin position="15"/>
        <end position="236"/>
    </location>
</feature>
<dbReference type="Proteomes" id="UP000799438">
    <property type="component" value="Unassembled WGS sequence"/>
</dbReference>
<dbReference type="Pfam" id="PF03727">
    <property type="entry name" value="Hexokinase_2"/>
    <property type="match status" value="1"/>
</dbReference>
<keyword evidence="5 6" id="KW-0067">ATP-binding</keyword>
<name>A0A6A6BMA1_9PEZI</name>
<dbReference type="GO" id="GO:0008865">
    <property type="term" value="F:fructokinase activity"/>
    <property type="evidence" value="ECO:0007669"/>
    <property type="project" value="TreeGrafter"/>
</dbReference>
<dbReference type="EMBL" id="ML995481">
    <property type="protein sequence ID" value="KAF2143671.1"/>
    <property type="molecule type" value="Genomic_DNA"/>
</dbReference>
<comment type="similarity">
    <text evidence="1 6">Belongs to the hexokinase family.</text>
</comment>
<keyword evidence="6" id="KW-0324">Glycolysis</keyword>
<keyword evidence="10" id="KW-1185">Reference proteome</keyword>
<proteinExistence type="inferred from homology"/>
<organism evidence="9 10">
    <name type="scientific">Aplosporella prunicola CBS 121167</name>
    <dbReference type="NCBI Taxonomy" id="1176127"/>
    <lineage>
        <taxon>Eukaryota</taxon>
        <taxon>Fungi</taxon>
        <taxon>Dikarya</taxon>
        <taxon>Ascomycota</taxon>
        <taxon>Pezizomycotina</taxon>
        <taxon>Dothideomycetes</taxon>
        <taxon>Dothideomycetes incertae sedis</taxon>
        <taxon>Botryosphaeriales</taxon>
        <taxon>Aplosporellaceae</taxon>
        <taxon>Aplosporella</taxon>
    </lineage>
</organism>
<dbReference type="GO" id="GO:0005829">
    <property type="term" value="C:cytosol"/>
    <property type="evidence" value="ECO:0007669"/>
    <property type="project" value="TreeGrafter"/>
</dbReference>
<dbReference type="PROSITE" id="PS51748">
    <property type="entry name" value="HEXOKINASE_2"/>
    <property type="match status" value="1"/>
</dbReference>
<dbReference type="InterPro" id="IPR022673">
    <property type="entry name" value="Hexokinase_C"/>
</dbReference>
<evidence type="ECO:0000256" key="1">
    <source>
        <dbReference type="ARBA" id="ARBA00009225"/>
    </source>
</evidence>
<evidence type="ECO:0000259" key="7">
    <source>
        <dbReference type="Pfam" id="PF00349"/>
    </source>
</evidence>
<dbReference type="Gene3D" id="3.40.367.20">
    <property type="match status" value="1"/>
</dbReference>
<sequence>MAQHPALLQPLTRCINERDLQSLAVAFAETFHGLARSSPEHFLATPVTAVPTGEERGNFLAIDVGGTNLRVAFVELLGNHDSSLPRNDRPEDLPKIRRSYEKAWPIEDHLKMDQAEDLFAWIGDCIAGVITDALPARDLGDEIPLGITFSFPMTQTSISEATLMPMGKGFGITSDLNLRKMLLAGYARHCSPITSNGVLHPGEAKGLPNGHSGPLPKLRIAAITNDTVATYASLAYSAKASKKSRVAMGLVVGTGTNATIPMTASALSASKREFLSSLGGADLQGMNVVVNTEWSVRGTDAPLKQLGIPTVWDAELDRACEAPGFQPVEYMTAGRYIGELVRLVFVHHLSSQGVVGNLPPALLQKNSITTKFLATSVSLSDDVLLKELIALFPSPSTGKEFSWTMDKASTLRAIAEAVQTRSAALIAAMIVGLLACAGEVQLDGYGGASPKGRSEPAVAEDLIVAYTGGVILQYPGYLQTCENWINTLIKNGSSRATKRVVLGEAKDGGVIGAAVLAGMFSSLR</sequence>
<evidence type="ECO:0000256" key="3">
    <source>
        <dbReference type="ARBA" id="ARBA00022741"/>
    </source>
</evidence>
<dbReference type="InterPro" id="IPR022672">
    <property type="entry name" value="Hexokinase_N"/>
</dbReference>
<dbReference type="RefSeq" id="XP_033399383.1">
    <property type="nucleotide sequence ID" value="XM_033546107.1"/>
</dbReference>
<dbReference type="InterPro" id="IPR001312">
    <property type="entry name" value="Hexokinase"/>
</dbReference>
<evidence type="ECO:0000256" key="5">
    <source>
        <dbReference type="ARBA" id="ARBA00022840"/>
    </source>
</evidence>
<dbReference type="GO" id="GO:0001678">
    <property type="term" value="P:intracellular glucose homeostasis"/>
    <property type="evidence" value="ECO:0007669"/>
    <property type="project" value="InterPro"/>
</dbReference>
<dbReference type="OrthoDB" id="419537at2759"/>
<gene>
    <name evidence="9" type="ORF">K452DRAFT_357315</name>
</gene>